<protein>
    <submittedName>
        <fullName evidence="1">Glycosylase</fullName>
    </submittedName>
</protein>
<dbReference type="RefSeq" id="WP_137340456.1">
    <property type="nucleotide sequence ID" value="NZ_SZVO01000005.1"/>
</dbReference>
<gene>
    <name evidence="1" type="ORF">FDK13_13210</name>
</gene>
<sequence>MKRYIFLLLAGLALVGWNVRDKTVDKKKKETQEFPSEIVDFKPYDGNPVFKATGDTATWDEQIRERGFILKEDKTYYMWYCGYTKKTGKEIKYLGLATSPDGLKWTRFPNNPIHKKTWVEDMFVLKSAGTYYMFAESKDDIARLLTSKDKINWDDKGALDIRLKNGNPISKGPFGTPAVWKEGDTWYLFYERNDSDVWLATSKDMKVWTNVQDEPVLNSGPETYDKFAVAFNQVIKYKGLYYAYYHASAFKDWHEWTTNVAVSKDLIHWKKYDKNPILKGNKSSGFTVNDGKEFRFYTMHPEVNVYFH</sequence>
<evidence type="ECO:0000313" key="2">
    <source>
        <dbReference type="Proteomes" id="UP000304900"/>
    </source>
</evidence>
<name>A0A4U6D5V3_9BACT</name>
<dbReference type="Proteomes" id="UP000304900">
    <property type="component" value="Unassembled WGS sequence"/>
</dbReference>
<accession>A0A4U6D5V3</accession>
<dbReference type="Gene3D" id="2.115.10.20">
    <property type="entry name" value="Glycosyl hydrolase domain, family 43"/>
    <property type="match status" value="2"/>
</dbReference>
<evidence type="ECO:0000313" key="1">
    <source>
        <dbReference type="EMBL" id="TKT92086.1"/>
    </source>
</evidence>
<reference evidence="1 2" key="1">
    <citation type="submission" date="2019-05" db="EMBL/GenBank/DDBJ databases">
        <title>Dyadobacter AR-3-8 sp. nov., isolated from arctic soil.</title>
        <authorList>
            <person name="Chaudhary D.K."/>
        </authorList>
    </citation>
    <scope>NUCLEOTIDE SEQUENCE [LARGE SCALE GENOMIC DNA]</scope>
    <source>
        <strain evidence="1 2">AR-3-8</strain>
    </source>
</reference>
<dbReference type="EMBL" id="SZVO01000005">
    <property type="protein sequence ID" value="TKT92086.1"/>
    <property type="molecule type" value="Genomic_DNA"/>
</dbReference>
<comment type="caution">
    <text evidence="1">The sequence shown here is derived from an EMBL/GenBank/DDBJ whole genome shotgun (WGS) entry which is preliminary data.</text>
</comment>
<dbReference type="OrthoDB" id="2534034at2"/>
<dbReference type="InterPro" id="IPR023296">
    <property type="entry name" value="Glyco_hydro_beta-prop_sf"/>
</dbReference>
<dbReference type="PANTHER" id="PTHR35279">
    <property type="match status" value="1"/>
</dbReference>
<organism evidence="1 2">
    <name type="scientific">Dyadobacter frigoris</name>
    <dbReference type="NCBI Taxonomy" id="2576211"/>
    <lineage>
        <taxon>Bacteria</taxon>
        <taxon>Pseudomonadati</taxon>
        <taxon>Bacteroidota</taxon>
        <taxon>Cytophagia</taxon>
        <taxon>Cytophagales</taxon>
        <taxon>Spirosomataceae</taxon>
        <taxon>Dyadobacter</taxon>
    </lineage>
</organism>
<keyword evidence="2" id="KW-1185">Reference proteome</keyword>
<dbReference type="PANTHER" id="PTHR35279:SF1">
    <property type="entry name" value="ARABINANASE_LEVANSUCRASE_INVERTASE"/>
    <property type="match status" value="1"/>
</dbReference>
<dbReference type="SUPFAM" id="SSF75005">
    <property type="entry name" value="Arabinanase/levansucrase/invertase"/>
    <property type="match status" value="2"/>
</dbReference>
<dbReference type="AlphaFoldDB" id="A0A4U6D5V3"/>
<proteinExistence type="predicted"/>